<evidence type="ECO:0000256" key="8">
    <source>
        <dbReference type="PROSITE-ProRule" id="PRU01360"/>
    </source>
</evidence>
<dbReference type="PANTHER" id="PTHR47234:SF3">
    <property type="entry name" value="SECRETIN_TONB SHORT N-TERMINAL DOMAIN-CONTAINING PROTEIN"/>
    <property type="match status" value="1"/>
</dbReference>
<gene>
    <name evidence="13" type="ORF">VB798_04100</name>
</gene>
<reference evidence="13 14" key="1">
    <citation type="submission" date="2023-12" db="EMBL/GenBank/DDBJ databases">
        <title>Novel species of the genus Arcicella isolated from rivers.</title>
        <authorList>
            <person name="Lu H."/>
        </authorList>
    </citation>
    <scope>NUCLEOTIDE SEQUENCE [LARGE SCALE GENOMIC DNA]</scope>
    <source>
        <strain evidence="13 14">DC25W</strain>
    </source>
</reference>
<dbReference type="Pfam" id="PF00593">
    <property type="entry name" value="TonB_dep_Rec_b-barrel"/>
    <property type="match status" value="1"/>
</dbReference>
<dbReference type="SUPFAM" id="SSF56935">
    <property type="entry name" value="Porins"/>
    <property type="match status" value="1"/>
</dbReference>
<feature type="signal peptide" evidence="10">
    <location>
        <begin position="1"/>
        <end position="21"/>
    </location>
</feature>
<dbReference type="InterPro" id="IPR000531">
    <property type="entry name" value="Beta-barrel_TonB"/>
</dbReference>
<evidence type="ECO:0000256" key="3">
    <source>
        <dbReference type="ARBA" id="ARBA00022452"/>
    </source>
</evidence>
<feature type="chain" id="PRO_5046786851" evidence="10">
    <location>
        <begin position="22"/>
        <end position="901"/>
    </location>
</feature>
<dbReference type="Proteomes" id="UP001302222">
    <property type="component" value="Unassembled WGS sequence"/>
</dbReference>
<comment type="subcellular location">
    <subcellularLocation>
        <location evidence="1 8">Cell outer membrane</location>
        <topology evidence="1 8">Multi-pass membrane protein</topology>
    </subcellularLocation>
</comment>
<keyword evidence="6 8" id="KW-0472">Membrane</keyword>
<comment type="similarity">
    <text evidence="8 9">Belongs to the TonB-dependent receptor family.</text>
</comment>
<evidence type="ECO:0000256" key="4">
    <source>
        <dbReference type="ARBA" id="ARBA00022692"/>
    </source>
</evidence>
<feature type="domain" description="TonB-dependent receptor plug" evidence="12">
    <location>
        <begin position="119"/>
        <end position="239"/>
    </location>
</feature>
<dbReference type="InterPro" id="IPR039426">
    <property type="entry name" value="TonB-dep_rcpt-like"/>
</dbReference>
<dbReference type="PANTHER" id="PTHR47234">
    <property type="match status" value="1"/>
</dbReference>
<keyword evidence="4 8" id="KW-0812">Transmembrane</keyword>
<sequence length="901" mass="97329">MKKIFLLTILAMLGFRGLNYAQDKTLTGKVKDAKDGSVLAGASVVAKGTSIGTVTNSLGEFTLKVPVSVSVLTVSFIGYASKDVPVGTGVLNVSLDVASNQLEEVVISTGSRNSKRTMTDTPLPIDILSAADLKTTGQTSFDKALQYRVPSFNTVNTPVNDATSLLDPYEIRNMGPSRTLILINGKRKNTSALMYIQTSPGRGESGADISAIPQQAIKRVEILRDGASAQYGSDAIAGVMNIILKDKFDYGSATLTMGVTAKGDGKHIGFSVNNGSNFEKGYINYTIDFSRTTLANRPGTVSAEAEADASLGFDAPLAQVKSFLALKPDAGNINGQPENTAAKFLVNGGYSVGEKAELYYTAAYVYKRVNSFANYRTPYWRPTDNGLLTPAGQPYLGYVPTFQGDLNDYTATIGVKSETNGWKTDLSFTTGGNKQLYTVSNSVNRSLGKGSPTYFKPGGYEFSHNVGNIDVSKQVNDKLSLSFGSEFRAETFTVFVGDTSSYVGSGADSFPGTTPNNAGTNTRFNFGGYVDLGYDITDEFLVNGTLRSEHYSDFGDATVYKISSRYKFSDKVTLRGSYSTGFRAPLLHQIYQQQAQASFVPGQGIQTKGVVNNVSPQAFALGVPKLTPEKSTNFTVGLGLNPTKNLSVTLDYYNIKVKDRIVLGSEIAGTDAGNTALDNILTSNGIVAVSFFANALNTTTSGLDFVVSQKNIELGMGKLGINLAGNYTFENKYTSINNPKLIADAGKSIFDRTQDALLFSSRPKYKVILGFDYLIKGININLNNTLFGKTRFHQNGLDANTDTEFTPAVVSDLAISIPFSSKTTFTFNVNNVLNVLPKWDFIDLKTGAKTRYDANNNVPSAKYYEQYNLITFNGRYSRVTYDGSQFSQLGTIFNASLNIKF</sequence>
<evidence type="ECO:0000256" key="5">
    <source>
        <dbReference type="ARBA" id="ARBA00023077"/>
    </source>
</evidence>
<evidence type="ECO:0000256" key="10">
    <source>
        <dbReference type="SAM" id="SignalP"/>
    </source>
</evidence>
<keyword evidence="13" id="KW-0675">Receptor</keyword>
<evidence type="ECO:0000256" key="6">
    <source>
        <dbReference type="ARBA" id="ARBA00023136"/>
    </source>
</evidence>
<dbReference type="Pfam" id="PF13715">
    <property type="entry name" value="CarbopepD_reg_2"/>
    <property type="match status" value="1"/>
</dbReference>
<keyword evidence="2 8" id="KW-0813">Transport</keyword>
<keyword evidence="3 8" id="KW-1134">Transmembrane beta strand</keyword>
<evidence type="ECO:0000256" key="1">
    <source>
        <dbReference type="ARBA" id="ARBA00004571"/>
    </source>
</evidence>
<dbReference type="InterPro" id="IPR036942">
    <property type="entry name" value="Beta-barrel_TonB_sf"/>
</dbReference>
<keyword evidence="5 9" id="KW-0798">TonB box</keyword>
<dbReference type="Gene3D" id="2.170.130.10">
    <property type="entry name" value="TonB-dependent receptor, plug domain"/>
    <property type="match status" value="1"/>
</dbReference>
<dbReference type="Gene3D" id="2.40.170.20">
    <property type="entry name" value="TonB-dependent receptor, beta-barrel domain"/>
    <property type="match status" value="1"/>
</dbReference>
<keyword evidence="14" id="KW-1185">Reference proteome</keyword>
<dbReference type="InterPro" id="IPR037066">
    <property type="entry name" value="Plug_dom_sf"/>
</dbReference>
<name>A0ABU5SEM9_9BACT</name>
<evidence type="ECO:0000313" key="14">
    <source>
        <dbReference type="Proteomes" id="UP001302222"/>
    </source>
</evidence>
<comment type="caution">
    <text evidence="13">The sequence shown here is derived from an EMBL/GenBank/DDBJ whole genome shotgun (WGS) entry which is preliminary data.</text>
</comment>
<proteinExistence type="inferred from homology"/>
<protein>
    <submittedName>
        <fullName evidence="13">TonB-dependent receptor</fullName>
    </submittedName>
</protein>
<keyword evidence="10" id="KW-0732">Signal</keyword>
<dbReference type="RefSeq" id="WP_323256255.1">
    <property type="nucleotide sequence ID" value="NZ_JAYGIM010000003.1"/>
</dbReference>
<evidence type="ECO:0000256" key="7">
    <source>
        <dbReference type="ARBA" id="ARBA00023237"/>
    </source>
</evidence>
<evidence type="ECO:0000256" key="2">
    <source>
        <dbReference type="ARBA" id="ARBA00022448"/>
    </source>
</evidence>
<evidence type="ECO:0000256" key="9">
    <source>
        <dbReference type="RuleBase" id="RU003357"/>
    </source>
</evidence>
<organism evidence="13 14">
    <name type="scientific">Arcicella lustrica</name>
    <dbReference type="NCBI Taxonomy" id="2984196"/>
    <lineage>
        <taxon>Bacteria</taxon>
        <taxon>Pseudomonadati</taxon>
        <taxon>Bacteroidota</taxon>
        <taxon>Cytophagia</taxon>
        <taxon>Cytophagales</taxon>
        <taxon>Flectobacillaceae</taxon>
        <taxon>Arcicella</taxon>
    </lineage>
</organism>
<dbReference type="Pfam" id="PF07715">
    <property type="entry name" value="Plug"/>
    <property type="match status" value="1"/>
</dbReference>
<accession>A0ABU5SEM9</accession>
<dbReference type="PROSITE" id="PS52016">
    <property type="entry name" value="TONB_DEPENDENT_REC_3"/>
    <property type="match status" value="1"/>
</dbReference>
<dbReference type="EMBL" id="JAYGIM010000003">
    <property type="protein sequence ID" value="MEA5425740.1"/>
    <property type="molecule type" value="Genomic_DNA"/>
</dbReference>
<keyword evidence="7 8" id="KW-0998">Cell outer membrane</keyword>
<feature type="domain" description="TonB-dependent receptor-like beta-barrel" evidence="11">
    <location>
        <begin position="369"/>
        <end position="832"/>
    </location>
</feature>
<dbReference type="SUPFAM" id="SSF49464">
    <property type="entry name" value="Carboxypeptidase regulatory domain-like"/>
    <property type="match status" value="1"/>
</dbReference>
<evidence type="ECO:0000259" key="11">
    <source>
        <dbReference type="Pfam" id="PF00593"/>
    </source>
</evidence>
<evidence type="ECO:0000259" key="12">
    <source>
        <dbReference type="Pfam" id="PF07715"/>
    </source>
</evidence>
<dbReference type="InterPro" id="IPR012910">
    <property type="entry name" value="Plug_dom"/>
</dbReference>
<dbReference type="Gene3D" id="2.60.40.1120">
    <property type="entry name" value="Carboxypeptidase-like, regulatory domain"/>
    <property type="match status" value="1"/>
</dbReference>
<evidence type="ECO:0000313" key="13">
    <source>
        <dbReference type="EMBL" id="MEA5425740.1"/>
    </source>
</evidence>
<dbReference type="InterPro" id="IPR008969">
    <property type="entry name" value="CarboxyPept-like_regulatory"/>
</dbReference>